<dbReference type="EMBL" id="CP044456">
    <property type="protein sequence ID" value="QIC71759.1"/>
    <property type="molecule type" value="Genomic_DNA"/>
</dbReference>
<accession>A0A6C0Y6M1</accession>
<gene>
    <name evidence="1" type="ORF">FSC09_15315</name>
</gene>
<geneLocation type="plasmid" evidence="2">
    <name>pb18-1</name>
</geneLocation>
<dbReference type="Proteomes" id="UP000503440">
    <property type="component" value="Plasmid pB18-1"/>
</dbReference>
<sequence length="106" mass="12322">MDLKFAFSKAEKSDLTNYKGDQLLVHSVLIFDEDLSNDDELYIVHQWDSTFKPEWKDRDIAEATNKAKAIIKSILETGEIGYKLEPKNLTMIVDDQYENDCKVYQV</sequence>
<dbReference type="AlphaFoldDB" id="A0A6C0Y6M1"/>
<evidence type="ECO:0000313" key="2">
    <source>
        <dbReference type="Proteomes" id="UP000503440"/>
    </source>
</evidence>
<evidence type="ECO:0000313" key="1">
    <source>
        <dbReference type="EMBL" id="QIC71759.1"/>
    </source>
</evidence>
<proteinExistence type="predicted"/>
<reference evidence="1 2" key="1">
    <citation type="submission" date="2019-09" db="EMBL/GenBank/DDBJ databases">
        <title>Non-baumannii Acinetobacter spp. carrying blaNDM-1 isolated in China.</title>
        <authorList>
            <person name="Cui C."/>
            <person name="Chen C."/>
            <person name="Sun J."/>
            <person name="Liu Y."/>
        </authorList>
    </citation>
    <scope>NUCLEOTIDE SEQUENCE [LARGE SCALE GENOMIC DNA]</scope>
    <source>
        <strain evidence="1 2">B18</strain>
        <plasmid evidence="2">pb18-1</plasmid>
    </source>
</reference>
<dbReference type="RefSeq" id="WP_163146418.1">
    <property type="nucleotide sequence ID" value="NZ_CP044456.1"/>
</dbReference>
<organism evidence="1 2">
    <name type="scientific">Acinetobacter indicus</name>
    <dbReference type="NCBI Taxonomy" id="756892"/>
    <lineage>
        <taxon>Bacteria</taxon>
        <taxon>Pseudomonadati</taxon>
        <taxon>Pseudomonadota</taxon>
        <taxon>Gammaproteobacteria</taxon>
        <taxon>Moraxellales</taxon>
        <taxon>Moraxellaceae</taxon>
        <taxon>Acinetobacter</taxon>
    </lineage>
</organism>
<keyword evidence="1" id="KW-0614">Plasmid</keyword>
<protein>
    <submittedName>
        <fullName evidence="1">Uncharacterized protein</fullName>
    </submittedName>
</protein>
<name>A0A6C0Y6M1_9GAMM</name>